<evidence type="ECO:0000256" key="2">
    <source>
        <dbReference type="ARBA" id="ARBA00022670"/>
    </source>
</evidence>
<dbReference type="SUPFAM" id="SSF50789">
    <property type="entry name" value="Herpes virus serine proteinase, assemblin"/>
    <property type="match status" value="1"/>
</dbReference>
<gene>
    <name evidence="6" type="ORF">CH338_26785</name>
</gene>
<keyword evidence="7" id="KW-1185">Reference proteome</keyword>
<evidence type="ECO:0000313" key="6">
    <source>
        <dbReference type="EMBL" id="RAI30929.1"/>
    </source>
</evidence>
<dbReference type="Pfam" id="PF04586">
    <property type="entry name" value="Peptidase_S78"/>
    <property type="match status" value="1"/>
</dbReference>
<feature type="region of interest" description="Disordered" evidence="4">
    <location>
        <begin position="153"/>
        <end position="173"/>
    </location>
</feature>
<keyword evidence="2" id="KW-0645">Protease</keyword>
<accession>A0A327JWR2</accession>
<dbReference type="NCBIfam" id="TIGR01543">
    <property type="entry name" value="proheadase_HK97"/>
    <property type="match status" value="1"/>
</dbReference>
<feature type="domain" description="Prohead serine protease" evidence="5">
    <location>
        <begin position="18"/>
        <end position="154"/>
    </location>
</feature>
<evidence type="ECO:0000256" key="3">
    <source>
        <dbReference type="ARBA" id="ARBA00022801"/>
    </source>
</evidence>
<dbReference type="RefSeq" id="WP_111360077.1">
    <property type="nucleotide sequence ID" value="NZ_NHSK01000082.1"/>
</dbReference>
<feature type="compositionally biased region" description="Basic residues" evidence="4">
    <location>
        <begin position="161"/>
        <end position="173"/>
    </location>
</feature>
<dbReference type="InterPro" id="IPR054613">
    <property type="entry name" value="Peptidase_S78_dom"/>
</dbReference>
<evidence type="ECO:0000313" key="7">
    <source>
        <dbReference type="Proteomes" id="UP000248863"/>
    </source>
</evidence>
<dbReference type="Proteomes" id="UP000248863">
    <property type="component" value="Unassembled WGS sequence"/>
</dbReference>
<dbReference type="GO" id="GO:0008233">
    <property type="term" value="F:peptidase activity"/>
    <property type="evidence" value="ECO:0007669"/>
    <property type="project" value="UniProtKB-KW"/>
</dbReference>
<evidence type="ECO:0000259" key="5">
    <source>
        <dbReference type="Pfam" id="PF04586"/>
    </source>
</evidence>
<evidence type="ECO:0000256" key="1">
    <source>
        <dbReference type="ARBA" id="ARBA00022612"/>
    </source>
</evidence>
<evidence type="ECO:0000256" key="4">
    <source>
        <dbReference type="SAM" id="MobiDB-lite"/>
    </source>
</evidence>
<dbReference type="EMBL" id="NPEU01000551">
    <property type="protein sequence ID" value="RAI30929.1"/>
    <property type="molecule type" value="Genomic_DNA"/>
</dbReference>
<sequence length="173" mass="19167">MHAPQDLVRPLATVEPDGTVEGYASLFGEIDQARDMVMPGAFAQTLRTRGLRRIPMLFQHDPAEPIGIWLDLTEDIRGLKARGKLIPDVARAREVLALVREGAVDGLSIGFRTVKGRIDPATRIRKLDVIDLWEISIVTFPLLSGARVRAVKTRAPTCRGRPAHPRTGHSPRR</sequence>
<comment type="caution">
    <text evidence="6">The sequence shown here is derived from an EMBL/GenBank/DDBJ whole genome shotgun (WGS) entry which is preliminary data.</text>
</comment>
<keyword evidence="1" id="KW-1188">Viral release from host cell</keyword>
<dbReference type="OrthoDB" id="9804926at2"/>
<dbReference type="InterPro" id="IPR006433">
    <property type="entry name" value="Prohead_protease"/>
</dbReference>
<proteinExistence type="predicted"/>
<name>A0A327JWR2_9BRAD</name>
<protein>
    <submittedName>
        <fullName evidence="6">Peptidase U35</fullName>
    </submittedName>
</protein>
<dbReference type="GO" id="GO:0006508">
    <property type="term" value="P:proteolysis"/>
    <property type="evidence" value="ECO:0007669"/>
    <property type="project" value="UniProtKB-KW"/>
</dbReference>
<keyword evidence="3" id="KW-0378">Hydrolase</keyword>
<reference evidence="6 7" key="1">
    <citation type="submission" date="2017-07" db="EMBL/GenBank/DDBJ databases">
        <title>Draft Genome Sequences of Select Purple Nonsulfur Bacteria.</title>
        <authorList>
            <person name="Lasarre B."/>
            <person name="Mckinlay J.B."/>
        </authorList>
    </citation>
    <scope>NUCLEOTIDE SEQUENCE [LARGE SCALE GENOMIC DNA]</scope>
    <source>
        <strain evidence="6 7">DSM 11907</strain>
    </source>
</reference>
<organism evidence="6 7">
    <name type="scientific">Rhodoplanes elegans</name>
    <dbReference type="NCBI Taxonomy" id="29408"/>
    <lineage>
        <taxon>Bacteria</taxon>
        <taxon>Pseudomonadati</taxon>
        <taxon>Pseudomonadota</taxon>
        <taxon>Alphaproteobacteria</taxon>
        <taxon>Hyphomicrobiales</taxon>
        <taxon>Nitrobacteraceae</taxon>
        <taxon>Rhodoplanes</taxon>
    </lineage>
</organism>
<dbReference type="AlphaFoldDB" id="A0A327JWR2"/>